<dbReference type="GO" id="GO:0020037">
    <property type="term" value="F:heme binding"/>
    <property type="evidence" value="ECO:0007669"/>
    <property type="project" value="InterPro"/>
</dbReference>
<dbReference type="PANTHER" id="PTHR47944">
    <property type="entry name" value="CYTOCHROME P450 98A9"/>
    <property type="match status" value="1"/>
</dbReference>
<keyword evidence="3 8" id="KW-0349">Heme</keyword>
<keyword evidence="5 9" id="KW-0560">Oxidoreductase</keyword>
<evidence type="ECO:0000256" key="3">
    <source>
        <dbReference type="ARBA" id="ARBA00022617"/>
    </source>
</evidence>
<protein>
    <submittedName>
        <fullName evidence="11">Uncharacterized protein</fullName>
    </submittedName>
</protein>
<dbReference type="PRINTS" id="PR00463">
    <property type="entry name" value="EP450I"/>
</dbReference>
<evidence type="ECO:0000256" key="2">
    <source>
        <dbReference type="ARBA" id="ARBA00010617"/>
    </source>
</evidence>
<dbReference type="InterPro" id="IPR001128">
    <property type="entry name" value="Cyt_P450"/>
</dbReference>
<dbReference type="Gene3D" id="1.10.630.10">
    <property type="entry name" value="Cytochrome P450"/>
    <property type="match status" value="1"/>
</dbReference>
<evidence type="ECO:0000256" key="4">
    <source>
        <dbReference type="ARBA" id="ARBA00022723"/>
    </source>
</evidence>
<evidence type="ECO:0000256" key="1">
    <source>
        <dbReference type="ARBA" id="ARBA00001971"/>
    </source>
</evidence>
<dbReference type="PANTHER" id="PTHR47944:SF4">
    <property type="entry name" value="OS09G0441700 PROTEIN"/>
    <property type="match status" value="1"/>
</dbReference>
<dbReference type="GO" id="GO:0004497">
    <property type="term" value="F:monooxygenase activity"/>
    <property type="evidence" value="ECO:0007669"/>
    <property type="project" value="UniProtKB-KW"/>
</dbReference>
<evidence type="ECO:0000313" key="11">
    <source>
        <dbReference type="EMBL" id="CAI9286262.1"/>
    </source>
</evidence>
<feature type="transmembrane region" description="Helical" evidence="10">
    <location>
        <begin position="6"/>
        <end position="27"/>
    </location>
</feature>
<keyword evidence="10" id="KW-0812">Transmembrane</keyword>
<keyword evidence="10" id="KW-0472">Membrane</keyword>
<evidence type="ECO:0000313" key="12">
    <source>
        <dbReference type="Proteomes" id="UP001177003"/>
    </source>
</evidence>
<feature type="binding site" description="axial binding residue" evidence="8">
    <location>
        <position position="450"/>
    </location>
    <ligand>
        <name>heme</name>
        <dbReference type="ChEBI" id="CHEBI:30413"/>
    </ligand>
    <ligandPart>
        <name>Fe</name>
        <dbReference type="ChEBI" id="CHEBI:18248"/>
    </ligandPart>
</feature>
<dbReference type="InterPro" id="IPR017972">
    <property type="entry name" value="Cyt_P450_CS"/>
</dbReference>
<evidence type="ECO:0000256" key="5">
    <source>
        <dbReference type="ARBA" id="ARBA00023002"/>
    </source>
</evidence>
<name>A0AA35Z6B9_LACSI</name>
<sequence>MDSLSSTSYYTPYAAAWLATVALFLLARRLRRSQNLNPPPGPKPWPIIGNLNLIGTLPHRSIHDLSQQYGEIMQLKFGSFNVVVGSSVEMAKIFLKTMDVNFACRPKTAAGKYTTYNYSDITWSPYGAYWRQARKMCLMELFSVKRLESYEYIRVEETNSLVKSIFVTAGEEILLKDLLSTVSLNVISRMVLGKRYLDEESNSVVSPDEFKKMLDELFLLNGVFNIGDSIPWIDFMDLQGYVKRMKTVSKKFDRFLEHVLDEHNERRKAAGEKFEAKDMVDLLLQLADDPNLDVKLERHGVKAFTQDLLAGGTESSAVTVEWAIAELLKKPEIFQKAIEELDRVIGKDKWVSEKDMPNLPYIEAIAKETMRLHPVAPMLVPRRARENCKVAGYDITEGTRVLVSVWSIGRDPNLWEKPEEFYPERFIGKEIDVKGHDFELLPFGAGRRMCPGYSLGLKVIESTLANLLHGFYWKLPKTMTENDLNMEEIFGLSTPKKIPLLTVAQPRLPVEMYRF</sequence>
<dbReference type="PROSITE" id="PS00086">
    <property type="entry name" value="CYTOCHROME_P450"/>
    <property type="match status" value="1"/>
</dbReference>
<dbReference type="CDD" id="cd20618">
    <property type="entry name" value="CYP71_clan"/>
    <property type="match status" value="1"/>
</dbReference>
<proteinExistence type="inferred from homology"/>
<accession>A0AA35Z6B9</accession>
<dbReference type="GO" id="GO:0005506">
    <property type="term" value="F:iron ion binding"/>
    <property type="evidence" value="ECO:0007669"/>
    <property type="project" value="InterPro"/>
</dbReference>
<comment type="similarity">
    <text evidence="2 9">Belongs to the cytochrome P450 family.</text>
</comment>
<organism evidence="11 12">
    <name type="scientific">Lactuca saligna</name>
    <name type="common">Willowleaf lettuce</name>
    <dbReference type="NCBI Taxonomy" id="75948"/>
    <lineage>
        <taxon>Eukaryota</taxon>
        <taxon>Viridiplantae</taxon>
        <taxon>Streptophyta</taxon>
        <taxon>Embryophyta</taxon>
        <taxon>Tracheophyta</taxon>
        <taxon>Spermatophyta</taxon>
        <taxon>Magnoliopsida</taxon>
        <taxon>eudicotyledons</taxon>
        <taxon>Gunneridae</taxon>
        <taxon>Pentapetalae</taxon>
        <taxon>asterids</taxon>
        <taxon>campanulids</taxon>
        <taxon>Asterales</taxon>
        <taxon>Asteraceae</taxon>
        <taxon>Cichorioideae</taxon>
        <taxon>Cichorieae</taxon>
        <taxon>Lactucinae</taxon>
        <taxon>Lactuca</taxon>
    </lineage>
</organism>
<dbReference type="FunFam" id="1.10.630.10:FF:000038">
    <property type="entry name" value="Cytochrome P450 84A1"/>
    <property type="match status" value="1"/>
</dbReference>
<dbReference type="EMBL" id="OX465081">
    <property type="protein sequence ID" value="CAI9286262.1"/>
    <property type="molecule type" value="Genomic_DNA"/>
</dbReference>
<dbReference type="InterPro" id="IPR036396">
    <property type="entry name" value="Cyt_P450_sf"/>
</dbReference>
<dbReference type="Proteomes" id="UP001177003">
    <property type="component" value="Chromosome 5"/>
</dbReference>
<dbReference type="GO" id="GO:0016705">
    <property type="term" value="F:oxidoreductase activity, acting on paired donors, with incorporation or reduction of molecular oxygen"/>
    <property type="evidence" value="ECO:0007669"/>
    <property type="project" value="InterPro"/>
</dbReference>
<keyword evidence="4 8" id="KW-0479">Metal-binding</keyword>
<keyword evidence="6 8" id="KW-0408">Iron</keyword>
<dbReference type="InterPro" id="IPR002401">
    <property type="entry name" value="Cyt_P450_E_grp-I"/>
</dbReference>
<keyword evidence="7 9" id="KW-0503">Monooxygenase</keyword>
<evidence type="ECO:0000256" key="7">
    <source>
        <dbReference type="ARBA" id="ARBA00023033"/>
    </source>
</evidence>
<dbReference type="AlphaFoldDB" id="A0AA35Z6B9"/>
<gene>
    <name evidence="11" type="ORF">LSALG_LOCUS25690</name>
</gene>
<dbReference type="GO" id="GO:0044550">
    <property type="term" value="P:secondary metabolite biosynthetic process"/>
    <property type="evidence" value="ECO:0007669"/>
    <property type="project" value="UniProtKB-ARBA"/>
</dbReference>
<dbReference type="PRINTS" id="PR00385">
    <property type="entry name" value="P450"/>
</dbReference>
<reference evidence="11" key="1">
    <citation type="submission" date="2023-04" db="EMBL/GenBank/DDBJ databases">
        <authorList>
            <person name="Vijverberg K."/>
            <person name="Xiong W."/>
            <person name="Schranz E."/>
        </authorList>
    </citation>
    <scope>NUCLEOTIDE SEQUENCE</scope>
</reference>
<evidence type="ECO:0000256" key="9">
    <source>
        <dbReference type="RuleBase" id="RU000461"/>
    </source>
</evidence>
<evidence type="ECO:0000256" key="10">
    <source>
        <dbReference type="SAM" id="Phobius"/>
    </source>
</evidence>
<comment type="cofactor">
    <cofactor evidence="1 8">
        <name>heme</name>
        <dbReference type="ChEBI" id="CHEBI:30413"/>
    </cofactor>
</comment>
<keyword evidence="12" id="KW-1185">Reference proteome</keyword>
<evidence type="ECO:0000256" key="6">
    <source>
        <dbReference type="ARBA" id="ARBA00023004"/>
    </source>
</evidence>
<dbReference type="SUPFAM" id="SSF48264">
    <property type="entry name" value="Cytochrome P450"/>
    <property type="match status" value="1"/>
</dbReference>
<dbReference type="Pfam" id="PF00067">
    <property type="entry name" value="p450"/>
    <property type="match status" value="1"/>
</dbReference>
<evidence type="ECO:0000256" key="8">
    <source>
        <dbReference type="PIRSR" id="PIRSR602401-1"/>
    </source>
</evidence>
<keyword evidence="10" id="KW-1133">Transmembrane helix</keyword>